<feature type="signal peptide" evidence="12">
    <location>
        <begin position="1"/>
        <end position="29"/>
    </location>
</feature>
<dbReference type="InterPro" id="IPR012910">
    <property type="entry name" value="Plug_dom"/>
</dbReference>
<feature type="domain" description="TonB-dependent receptor-like beta-barrel" evidence="13">
    <location>
        <begin position="225"/>
        <end position="630"/>
    </location>
</feature>
<reference evidence="16 17" key="2">
    <citation type="submission" date="2017-07" db="EMBL/GenBank/DDBJ databases">
        <title>Candidatus Dactylopiibacterium carminicum, a nitrogen-fixing symbiont of the cochineal insect Dactylopius coccus and Dactylopius opuntiae (Hemiptera: Coccoidea: Dactylopiidae).</title>
        <authorList>
            <person name="Vera A."/>
        </authorList>
    </citation>
    <scope>NUCLEOTIDE SEQUENCE [LARGE SCALE GENOMIC DNA]</scope>
    <source>
        <strain evidence="16 17">NFDCM</strain>
    </source>
</reference>
<dbReference type="Proteomes" id="UP000623509">
    <property type="component" value="Unassembled WGS sequence"/>
</dbReference>
<evidence type="ECO:0000256" key="5">
    <source>
        <dbReference type="ARBA" id="ARBA00022692"/>
    </source>
</evidence>
<dbReference type="PANTHER" id="PTHR30069">
    <property type="entry name" value="TONB-DEPENDENT OUTER MEMBRANE RECEPTOR"/>
    <property type="match status" value="1"/>
</dbReference>
<dbReference type="SUPFAM" id="SSF56935">
    <property type="entry name" value="Porins"/>
    <property type="match status" value="1"/>
</dbReference>
<evidence type="ECO:0000256" key="10">
    <source>
        <dbReference type="PROSITE-ProRule" id="PRU01360"/>
    </source>
</evidence>
<dbReference type="Gene3D" id="2.170.130.10">
    <property type="entry name" value="TonB-dependent receptor, plug domain"/>
    <property type="match status" value="1"/>
</dbReference>
<gene>
    <name evidence="15" type="ORF">BGI27_02630</name>
    <name evidence="16" type="ORF">CGU29_01110</name>
</gene>
<dbReference type="Pfam" id="PF07715">
    <property type="entry name" value="Plug"/>
    <property type="match status" value="1"/>
</dbReference>
<proteinExistence type="inferred from homology"/>
<feature type="chain" id="PRO_5011972914" description="TonB-dependent receptor" evidence="12">
    <location>
        <begin position="30"/>
        <end position="671"/>
    </location>
</feature>
<dbReference type="Proteomes" id="UP000216107">
    <property type="component" value="Unassembled WGS sequence"/>
</dbReference>
<keyword evidence="6 11" id="KW-0798">TonB box</keyword>
<evidence type="ECO:0000313" key="18">
    <source>
        <dbReference type="Proteomes" id="UP000623509"/>
    </source>
</evidence>
<keyword evidence="12" id="KW-0732">Signal</keyword>
<dbReference type="Gene3D" id="2.40.170.20">
    <property type="entry name" value="TonB-dependent receptor, beta-barrel domain"/>
    <property type="match status" value="1"/>
</dbReference>
<keyword evidence="3 10" id="KW-0813">Transport</keyword>
<keyword evidence="18" id="KW-1185">Reference proteome</keyword>
<dbReference type="InterPro" id="IPR000531">
    <property type="entry name" value="Beta-barrel_TonB"/>
</dbReference>
<reference evidence="15 18" key="1">
    <citation type="submission" date="2016-08" db="EMBL/GenBank/DDBJ databases">
        <title>Candidatus Dactylopiibacterium carminicum genome sequence.</title>
        <authorList>
            <person name="Ramirez-Puebla S.T."/>
            <person name="Ormeno-Orrillo E."/>
            <person name="Vera-Ponce De Leon A."/>
            <person name="Luis L."/>
            <person name="Sanchez-Flores A."/>
            <person name="Monica R."/>
            <person name="Martinez-Romero E."/>
        </authorList>
    </citation>
    <scope>NUCLEOTIDE SEQUENCE [LARGE SCALE GENOMIC DNA]</scope>
    <source>
        <strain evidence="15">END1</strain>
    </source>
</reference>
<dbReference type="InterPro" id="IPR036942">
    <property type="entry name" value="Beta-barrel_TonB_sf"/>
</dbReference>
<evidence type="ECO:0000256" key="2">
    <source>
        <dbReference type="ARBA" id="ARBA00009810"/>
    </source>
</evidence>
<dbReference type="EMBL" id="NMRN01000002">
    <property type="protein sequence ID" value="PAS95079.1"/>
    <property type="molecule type" value="Genomic_DNA"/>
</dbReference>
<dbReference type="EMBL" id="MDUX01000005">
    <property type="protein sequence ID" value="KAF7600458.1"/>
    <property type="molecule type" value="Genomic_DNA"/>
</dbReference>
<dbReference type="GO" id="GO:0015344">
    <property type="term" value="F:siderophore uptake transmembrane transporter activity"/>
    <property type="evidence" value="ECO:0007669"/>
    <property type="project" value="TreeGrafter"/>
</dbReference>
<evidence type="ECO:0000256" key="11">
    <source>
        <dbReference type="RuleBase" id="RU003357"/>
    </source>
</evidence>
<dbReference type="InterPro" id="IPR039426">
    <property type="entry name" value="TonB-dep_rcpt-like"/>
</dbReference>
<protein>
    <recommendedName>
        <fullName evidence="19">TonB-dependent receptor</fullName>
    </recommendedName>
</protein>
<dbReference type="PROSITE" id="PS52016">
    <property type="entry name" value="TONB_DEPENDENT_REC_3"/>
    <property type="match status" value="1"/>
</dbReference>
<dbReference type="AlphaFoldDB" id="A0A272EY98"/>
<keyword evidence="4 10" id="KW-1134">Transmembrane beta strand</keyword>
<keyword evidence="7 10" id="KW-0472">Membrane</keyword>
<evidence type="ECO:0008006" key="19">
    <source>
        <dbReference type="Google" id="ProtNLM"/>
    </source>
</evidence>
<comment type="subcellular location">
    <subcellularLocation>
        <location evidence="1 10">Cell outer membrane</location>
        <topology evidence="1 10">Multi-pass membrane protein</topology>
    </subcellularLocation>
</comment>
<comment type="similarity">
    <text evidence="2 10 11">Belongs to the TonB-dependent receptor family.</text>
</comment>
<accession>A0A272EY98</accession>
<evidence type="ECO:0000256" key="9">
    <source>
        <dbReference type="ARBA" id="ARBA00023237"/>
    </source>
</evidence>
<dbReference type="InterPro" id="IPR037066">
    <property type="entry name" value="Plug_dom_sf"/>
</dbReference>
<evidence type="ECO:0000259" key="13">
    <source>
        <dbReference type="Pfam" id="PF00593"/>
    </source>
</evidence>
<evidence type="ECO:0000313" key="15">
    <source>
        <dbReference type="EMBL" id="KAF7600458.1"/>
    </source>
</evidence>
<evidence type="ECO:0000256" key="8">
    <source>
        <dbReference type="ARBA" id="ARBA00023170"/>
    </source>
</evidence>
<dbReference type="GO" id="GO:0009279">
    <property type="term" value="C:cell outer membrane"/>
    <property type="evidence" value="ECO:0007669"/>
    <property type="project" value="UniProtKB-SubCell"/>
</dbReference>
<organism evidence="16 17">
    <name type="scientific">Candidatus Dactylopiibacterium carminicum</name>
    <dbReference type="NCBI Taxonomy" id="857335"/>
    <lineage>
        <taxon>Bacteria</taxon>
        <taxon>Pseudomonadati</taxon>
        <taxon>Pseudomonadota</taxon>
        <taxon>Betaproteobacteria</taxon>
        <taxon>Rhodocyclales</taxon>
        <taxon>Rhodocyclaceae</taxon>
        <taxon>Candidatus Dactylopiibacterium</taxon>
    </lineage>
</organism>
<keyword evidence="9 10" id="KW-0998">Cell outer membrane</keyword>
<dbReference type="PANTHER" id="PTHR30069:SF41">
    <property type="entry name" value="HEME_HEMOPEXIN UTILIZATION PROTEIN C"/>
    <property type="match status" value="1"/>
</dbReference>
<evidence type="ECO:0000256" key="12">
    <source>
        <dbReference type="SAM" id="SignalP"/>
    </source>
</evidence>
<evidence type="ECO:0000259" key="14">
    <source>
        <dbReference type="Pfam" id="PF07715"/>
    </source>
</evidence>
<comment type="caution">
    <text evidence="16">The sequence shown here is derived from an EMBL/GenBank/DDBJ whole genome shotgun (WGS) entry which is preliminary data.</text>
</comment>
<feature type="domain" description="TonB-dependent receptor plug" evidence="14">
    <location>
        <begin position="47"/>
        <end position="144"/>
    </location>
</feature>
<evidence type="ECO:0000313" key="16">
    <source>
        <dbReference type="EMBL" id="PAS95079.1"/>
    </source>
</evidence>
<dbReference type="RefSeq" id="WP_095523372.1">
    <property type="nucleotide sequence ID" value="NZ_MDUX01000005.1"/>
</dbReference>
<dbReference type="OrthoDB" id="9790771at2"/>
<evidence type="ECO:0000256" key="1">
    <source>
        <dbReference type="ARBA" id="ARBA00004571"/>
    </source>
</evidence>
<sequence>MKHKQIRRRHARALALAMAGVFQGSHALADDQVLAPVTVTDSVPSEASSTIPAEVIEARRARNLNELLQGENGVTVGSGTAIAQKIYLRGIEDSMLNTTLDGAAQSGRAFHHQSRLLLDPELIKQVEIDRGSSPASAGPGALAGSLRLTTKNGRDLLRSGQTFGGIVRGGVASNEGSHYGASLYGLAGETVDFLLSGNRADNKDYEDGGGQRQHYSAATETSGLAKFNWRPAQGHELSLGYQSVENEGTRYLRPNFWEGQGNSLMPQTTQRDTLTAAYRFAGDDVRPALDINVFADEMQVERTAEAAMPQFNKPLGYRFGEKLSSDGINALAISKIAGSTLRYGLNHHTYRMSAINPRPPVISGSSGQERSKVTGVFAESETPLLGHFLLGLGARYDWYGYTDNHGQEFSSDGLSPNASLTWLATDALSFRLASSRTLRGAGLKEGFYVDNMRWRNAADLQEETAKNHEIGFTYAEGPWHLKGALFRMQIENFITTTTGSSWLIDNVGTMKSNGYELGGGWQQGDFRTGLSVAHARPKLNGYDLGDEAYGLGVSTGRSWHFNFGHTWQAWNLDLEWMTRVVERHKTTEYLISESRAVTKNKAGYAVHDLYANWHPLGKDRVRVTFSVRNLFDKSYYDQASFAYYVDAAGIQSNRGFAEPGRDLRLDLSWKF</sequence>
<keyword evidence="5 10" id="KW-0812">Transmembrane</keyword>
<dbReference type="Pfam" id="PF00593">
    <property type="entry name" value="TonB_dep_Rec_b-barrel"/>
    <property type="match status" value="1"/>
</dbReference>
<name>A0A272EY98_9RHOO</name>
<evidence type="ECO:0000313" key="17">
    <source>
        <dbReference type="Proteomes" id="UP000216107"/>
    </source>
</evidence>
<evidence type="ECO:0000256" key="7">
    <source>
        <dbReference type="ARBA" id="ARBA00023136"/>
    </source>
</evidence>
<evidence type="ECO:0000256" key="6">
    <source>
        <dbReference type="ARBA" id="ARBA00023077"/>
    </source>
</evidence>
<evidence type="ECO:0000256" key="3">
    <source>
        <dbReference type="ARBA" id="ARBA00022448"/>
    </source>
</evidence>
<keyword evidence="8" id="KW-0675">Receptor</keyword>
<evidence type="ECO:0000256" key="4">
    <source>
        <dbReference type="ARBA" id="ARBA00022452"/>
    </source>
</evidence>
<dbReference type="GO" id="GO:0044718">
    <property type="term" value="P:siderophore transmembrane transport"/>
    <property type="evidence" value="ECO:0007669"/>
    <property type="project" value="TreeGrafter"/>
</dbReference>